<evidence type="ECO:0000256" key="4">
    <source>
        <dbReference type="ARBA" id="ARBA00011380"/>
    </source>
</evidence>
<evidence type="ECO:0000256" key="11">
    <source>
        <dbReference type="ARBA" id="ARBA00023136"/>
    </source>
</evidence>
<dbReference type="InterPro" id="IPR053408">
    <property type="entry name" value="MlaE_Permease"/>
</dbReference>
<organism evidence="13">
    <name type="scientific">hydrothermal vent metagenome</name>
    <dbReference type="NCBI Taxonomy" id="652676"/>
    <lineage>
        <taxon>unclassified sequences</taxon>
        <taxon>metagenomes</taxon>
        <taxon>ecological metagenomes</taxon>
    </lineage>
</organism>
<dbReference type="PANTHER" id="PTHR30188:SF4">
    <property type="entry name" value="PROTEIN TRIGALACTOSYLDIACYLGLYCEROL 1, CHLOROPLASTIC"/>
    <property type="match status" value="1"/>
</dbReference>
<dbReference type="GO" id="GO:0043190">
    <property type="term" value="C:ATP-binding cassette (ABC) transporter complex"/>
    <property type="evidence" value="ECO:0007669"/>
    <property type="project" value="InterPro"/>
</dbReference>
<name>A0A3B0Y895_9ZZZZ</name>
<comment type="similarity">
    <text evidence="3">Belongs to the MlaE permease family.</text>
</comment>
<dbReference type="EMBL" id="UOFK01000010">
    <property type="protein sequence ID" value="VAW71757.1"/>
    <property type="molecule type" value="Genomic_DNA"/>
</dbReference>
<feature type="transmembrane region" description="Helical" evidence="12">
    <location>
        <begin position="256"/>
        <end position="275"/>
    </location>
</feature>
<dbReference type="AlphaFoldDB" id="A0A3B0Y895"/>
<reference evidence="13" key="1">
    <citation type="submission" date="2018-06" db="EMBL/GenBank/DDBJ databases">
        <authorList>
            <person name="Zhirakovskaya E."/>
        </authorList>
    </citation>
    <scope>NUCLEOTIDE SEQUENCE</scope>
</reference>
<feature type="transmembrane region" description="Helical" evidence="12">
    <location>
        <begin position="165"/>
        <end position="185"/>
    </location>
</feature>
<evidence type="ECO:0000256" key="2">
    <source>
        <dbReference type="ARBA" id="ARBA00004429"/>
    </source>
</evidence>
<comment type="function">
    <text evidence="1">Part of the ABC transporter complex MlaFEDB, which is involved in a phospholipid transport pathway that maintains lipid asymmetry in the outer membrane by retrograde trafficking of phospholipids from the outer membrane to the inner membrane. Probably responsible for the translocation of the substrate across the membrane.</text>
</comment>
<gene>
    <name evidence="13" type="ORF">MNBD_GAMMA13-1790</name>
</gene>
<evidence type="ECO:0000256" key="9">
    <source>
        <dbReference type="ARBA" id="ARBA00022692"/>
    </source>
</evidence>
<dbReference type="NCBIfam" id="NF033619">
    <property type="entry name" value="perm_MlaE_1"/>
    <property type="match status" value="1"/>
</dbReference>
<evidence type="ECO:0000313" key="13">
    <source>
        <dbReference type="EMBL" id="VAW71757.1"/>
    </source>
</evidence>
<feature type="transmembrane region" description="Helical" evidence="12">
    <location>
        <begin position="104"/>
        <end position="126"/>
    </location>
</feature>
<keyword evidence="7" id="KW-1003">Cell membrane</keyword>
<dbReference type="InterPro" id="IPR003453">
    <property type="entry name" value="ABC_MlaE_roteobac"/>
</dbReference>
<feature type="transmembrane region" description="Helical" evidence="12">
    <location>
        <begin position="65"/>
        <end position="92"/>
    </location>
</feature>
<dbReference type="NCBIfam" id="TIGR00056">
    <property type="entry name" value="MlaE family lipid ABC transporter permease subunit"/>
    <property type="match status" value="1"/>
</dbReference>
<dbReference type="Pfam" id="PF02405">
    <property type="entry name" value="MlaE"/>
    <property type="match status" value="1"/>
</dbReference>
<evidence type="ECO:0000256" key="6">
    <source>
        <dbReference type="ARBA" id="ARBA00022448"/>
    </source>
</evidence>
<sequence length="277" mass="30020">MDRCRSTTRRRNIQKIYSMLEWVRQLGRDGIDQFEKLGRANLFLLNTLAGLPELLRRPSLLVAQLWSVGVLSLLIIVVSGLFVGMVLALQGYNTLVDFGAEESLGVAVALSIVRELGPVVTALLFAGRAGSALSAEIGLMKATEQLSGMEMMAVDPMRRVIAPRFFAGILSMPLLAAIFAAVGIYGGHFVGVSLLGVDDGAYWAQMQAKVDFYDDVLNGVIKSLVFGWVVTWIAVFEGYDAIPTSEGVSRATTRTVVYSAFAILGLDFILTALMFGD</sequence>
<evidence type="ECO:0000256" key="10">
    <source>
        <dbReference type="ARBA" id="ARBA00022989"/>
    </source>
</evidence>
<keyword evidence="9 12" id="KW-0812">Transmembrane</keyword>
<keyword evidence="11 12" id="KW-0472">Membrane</keyword>
<evidence type="ECO:0000256" key="8">
    <source>
        <dbReference type="ARBA" id="ARBA00022519"/>
    </source>
</evidence>
<comment type="subcellular location">
    <subcellularLocation>
        <location evidence="2">Cell inner membrane</location>
        <topology evidence="2">Multi-pass membrane protein</topology>
    </subcellularLocation>
</comment>
<feature type="transmembrane region" description="Helical" evidence="12">
    <location>
        <begin position="216"/>
        <end position="235"/>
    </location>
</feature>
<keyword evidence="6" id="KW-0813">Transport</keyword>
<evidence type="ECO:0000256" key="3">
    <source>
        <dbReference type="ARBA" id="ARBA00007556"/>
    </source>
</evidence>
<evidence type="ECO:0000256" key="1">
    <source>
        <dbReference type="ARBA" id="ARBA00002460"/>
    </source>
</evidence>
<dbReference type="PANTHER" id="PTHR30188">
    <property type="entry name" value="ABC TRANSPORTER PERMEASE PROTEIN-RELATED"/>
    <property type="match status" value="1"/>
</dbReference>
<accession>A0A3B0Y895</accession>
<protein>
    <recommendedName>
        <fullName evidence="5">Intermembrane phospholipid transport system permease protein MlaE</fullName>
    </recommendedName>
</protein>
<evidence type="ECO:0000256" key="12">
    <source>
        <dbReference type="SAM" id="Phobius"/>
    </source>
</evidence>
<proteinExistence type="inferred from homology"/>
<evidence type="ECO:0000256" key="7">
    <source>
        <dbReference type="ARBA" id="ARBA00022475"/>
    </source>
</evidence>
<evidence type="ECO:0000256" key="5">
    <source>
        <dbReference type="ARBA" id="ARBA00020857"/>
    </source>
</evidence>
<comment type="subunit">
    <text evidence="4">The complex is composed of two ATP-binding proteins (MlaF), two transmembrane proteins (MlaE), two cytoplasmic solute-binding proteins (MlaB) and six periplasmic solute-binding proteins (MlaD).</text>
</comment>
<keyword evidence="8" id="KW-0997">Cell inner membrane</keyword>
<dbReference type="GO" id="GO:0005548">
    <property type="term" value="F:phospholipid transporter activity"/>
    <property type="evidence" value="ECO:0007669"/>
    <property type="project" value="TreeGrafter"/>
</dbReference>
<dbReference type="InterPro" id="IPR030802">
    <property type="entry name" value="Permease_MalE"/>
</dbReference>
<keyword evidence="10 12" id="KW-1133">Transmembrane helix</keyword>